<feature type="compositionally biased region" description="Basic and acidic residues" evidence="1">
    <location>
        <begin position="372"/>
        <end position="384"/>
    </location>
</feature>
<evidence type="ECO:0000313" key="3">
    <source>
        <dbReference type="Proteomes" id="UP001159363"/>
    </source>
</evidence>
<keyword evidence="3" id="KW-1185">Reference proteome</keyword>
<evidence type="ECO:0000313" key="2">
    <source>
        <dbReference type="EMBL" id="KAJ8894435.1"/>
    </source>
</evidence>
<feature type="region of interest" description="Disordered" evidence="1">
    <location>
        <begin position="349"/>
        <end position="387"/>
    </location>
</feature>
<reference evidence="2 3" key="1">
    <citation type="submission" date="2023-02" db="EMBL/GenBank/DDBJ databases">
        <title>LHISI_Scaffold_Assembly.</title>
        <authorList>
            <person name="Stuart O.P."/>
            <person name="Cleave R."/>
            <person name="Magrath M.J.L."/>
            <person name="Mikheyev A.S."/>
        </authorList>
    </citation>
    <scope>NUCLEOTIDE SEQUENCE [LARGE SCALE GENOMIC DNA]</scope>
    <source>
        <strain evidence="2">Daus_M_001</strain>
        <tissue evidence="2">Leg muscle</tissue>
    </source>
</reference>
<gene>
    <name evidence="2" type="ORF">PR048_007089</name>
</gene>
<proteinExistence type="predicted"/>
<comment type="caution">
    <text evidence="2">The sequence shown here is derived from an EMBL/GenBank/DDBJ whole genome shotgun (WGS) entry which is preliminary data.</text>
</comment>
<name>A0ABQ9ICN3_9NEOP</name>
<organism evidence="2 3">
    <name type="scientific">Dryococelus australis</name>
    <dbReference type="NCBI Taxonomy" id="614101"/>
    <lineage>
        <taxon>Eukaryota</taxon>
        <taxon>Metazoa</taxon>
        <taxon>Ecdysozoa</taxon>
        <taxon>Arthropoda</taxon>
        <taxon>Hexapoda</taxon>
        <taxon>Insecta</taxon>
        <taxon>Pterygota</taxon>
        <taxon>Neoptera</taxon>
        <taxon>Polyneoptera</taxon>
        <taxon>Phasmatodea</taxon>
        <taxon>Verophasmatodea</taxon>
        <taxon>Anareolatae</taxon>
        <taxon>Phasmatidae</taxon>
        <taxon>Eurycanthinae</taxon>
        <taxon>Dryococelus</taxon>
    </lineage>
</organism>
<accession>A0ABQ9ICN3</accession>
<feature type="region of interest" description="Disordered" evidence="1">
    <location>
        <begin position="564"/>
        <end position="584"/>
    </location>
</feature>
<dbReference type="Proteomes" id="UP001159363">
    <property type="component" value="Chromosome 2"/>
</dbReference>
<dbReference type="EMBL" id="JARBHB010000002">
    <property type="protein sequence ID" value="KAJ8894435.1"/>
    <property type="molecule type" value="Genomic_DNA"/>
</dbReference>
<evidence type="ECO:0000256" key="1">
    <source>
        <dbReference type="SAM" id="MobiDB-lite"/>
    </source>
</evidence>
<sequence>MLTPTIATHSTPTRCDGICFILIGYRSSQRIASHRTIERGGGGAFTAASDATRKLFTVCSKNILTAIRKRSSGYIKASETYIRPEAKLVEQLLETASLTNKPIYCLWGSRYGHLFFSKKRFMRRLDVNFLRTGAAMVERLARSPPTKAIRGQSPAGSLRIFACGNRAGRWRWSAGFPGDLPFPPPFHSGAAPYSSESPSSALKTSMLRAVQITLLLLLMLPCGHVSVRVIWTGVHELTQTANGIEFPKNEFASDSCQEPTPKDISEIGPNRIICWKAFPVHEAKADNTAVISVFGNASMYSRKKMKMELGDQIWLYRKLVGTTGDMHIRGHWGGGGGAVTPDRSRVARQLDRPCQSSRGFPAEGKQQGSERVGAREGRVEEDRASSTGKRRRCLISADILMSTGGFPSRSAMVVSNIKDAVEGIEVLQDSSEVTDKAVLRYILKLIQGMPMGIEYRGKAATCIADSNRTGAAVVERVACSRHTKANRVQSPAGVTSRFSYVEIVPDDAVGRWFFSGISRYPPALVFRRCTLVTSSLTPAAHAGEQHVGLPFVSQRPVTDLPASSVTRQTQDPFPEPRAANQRAYTRGVQSAGRFRLWGDVAGIGEPHPSRSQLTAKVPGSKWVSGGQGGLVAYGQARSSGTSSPLELWHSDEVRRVGDVVYMCSSIIDVHLWRSGIVLRRDVLGKGERGTHPSTWEDSTQVRSLTTNTRLGDASSTTRPFECLCRTEVLEH</sequence>
<protein>
    <submittedName>
        <fullName evidence="2">Uncharacterized protein</fullName>
    </submittedName>
</protein>